<proteinExistence type="predicted"/>
<keyword evidence="1" id="KW-0812">Transmembrane</keyword>
<keyword evidence="1" id="KW-0472">Membrane</keyword>
<keyword evidence="3" id="KW-1185">Reference proteome</keyword>
<dbReference type="EMBL" id="JAVDKS010000007">
    <property type="protein sequence ID" value="MDQ2257912.1"/>
    <property type="molecule type" value="Genomic_DNA"/>
</dbReference>
<organism evidence="2 3">
    <name type="scientific">Enterobacter soli</name>
    <dbReference type="NCBI Taxonomy" id="885040"/>
    <lineage>
        <taxon>Bacteria</taxon>
        <taxon>Pseudomonadati</taxon>
        <taxon>Pseudomonadota</taxon>
        <taxon>Gammaproteobacteria</taxon>
        <taxon>Enterobacterales</taxon>
        <taxon>Enterobacteriaceae</taxon>
        <taxon>Enterobacter</taxon>
    </lineage>
</organism>
<evidence type="ECO:0000313" key="2">
    <source>
        <dbReference type="EMBL" id="MDQ2257912.1"/>
    </source>
</evidence>
<dbReference type="RefSeq" id="WP_306700332.1">
    <property type="nucleotide sequence ID" value="NZ_CP143717.1"/>
</dbReference>
<dbReference type="InterPro" id="IPR049611">
    <property type="entry name" value="YncL"/>
</dbReference>
<feature type="transmembrane region" description="Helical" evidence="1">
    <location>
        <begin position="63"/>
        <end position="84"/>
    </location>
</feature>
<accession>A0AAW8HAF2</accession>
<reference evidence="2 3" key="1">
    <citation type="submission" date="2023-08" db="EMBL/GenBank/DDBJ databases">
        <authorList>
            <person name="Dale J."/>
        </authorList>
    </citation>
    <scope>NUCLEOTIDE SEQUENCE [LARGE SCALE GENOMIC DNA]</scope>
    <source>
        <strain evidence="2 3">2023EL-00788</strain>
    </source>
</reference>
<gene>
    <name evidence="2" type="primary">yncL</name>
    <name evidence="2" type="ORF">RBJ67_17420</name>
</gene>
<evidence type="ECO:0000256" key="1">
    <source>
        <dbReference type="SAM" id="Phobius"/>
    </source>
</evidence>
<dbReference type="Proteomes" id="UP001225042">
    <property type="component" value="Unassembled WGS sequence"/>
</dbReference>
<comment type="caution">
    <text evidence="2">The sequence shown here is derived from an EMBL/GenBank/DDBJ whole genome shotgun (WGS) entry which is preliminary data.</text>
</comment>
<dbReference type="NCBIfam" id="NF000537">
    <property type="entry name" value="YncL"/>
    <property type="match status" value="1"/>
</dbReference>
<sequence>MRIYGRPCNVNTNKRENAPSVADRSTWYFRMSLQGFASWRSHSSRAELFLNRSLNLKGHNMNVSSRTVVILNILSATGLLLILAERFHWF</sequence>
<protein>
    <submittedName>
        <fullName evidence="2">Stress response membrane protein YncL</fullName>
    </submittedName>
</protein>
<keyword evidence="1" id="KW-1133">Transmembrane helix</keyword>
<dbReference type="AlphaFoldDB" id="A0AAW8HAF2"/>
<name>A0AAW8HAF2_9ENTR</name>
<evidence type="ECO:0000313" key="3">
    <source>
        <dbReference type="Proteomes" id="UP001225042"/>
    </source>
</evidence>